<sequence>MEQVSQYIKADYAILVAVLYCLGRAFKAIRKFPNQFIPLALTGCGIMLACLSAVSRYGEYANWAAALFDGMVQGILCTGMSVYLNEVISHCGLGGCSCRKDKKD</sequence>
<dbReference type="Proteomes" id="UP000606499">
    <property type="component" value="Unassembled WGS sequence"/>
</dbReference>
<keyword evidence="1" id="KW-1133">Transmembrane helix</keyword>
<protein>
    <submittedName>
        <fullName evidence="2">Phage holin family protein</fullName>
    </submittedName>
</protein>
<evidence type="ECO:0000256" key="1">
    <source>
        <dbReference type="SAM" id="Phobius"/>
    </source>
</evidence>
<feature type="transmembrane region" description="Helical" evidence="1">
    <location>
        <begin position="36"/>
        <end position="54"/>
    </location>
</feature>
<keyword evidence="3" id="KW-1185">Reference proteome</keyword>
<reference evidence="2" key="1">
    <citation type="submission" date="2020-08" db="EMBL/GenBank/DDBJ databases">
        <title>Genome public.</title>
        <authorList>
            <person name="Liu C."/>
            <person name="Sun Q."/>
        </authorList>
    </citation>
    <scope>NUCLEOTIDE SEQUENCE</scope>
    <source>
        <strain evidence="2">NSJ-28</strain>
    </source>
</reference>
<name>A0A923LRM9_9FIRM</name>
<keyword evidence="1" id="KW-0812">Transmembrane</keyword>
<keyword evidence="1" id="KW-0472">Membrane</keyword>
<dbReference type="AlphaFoldDB" id="A0A923LRM9"/>
<feature type="transmembrane region" description="Helical" evidence="1">
    <location>
        <begin position="12"/>
        <end position="29"/>
    </location>
</feature>
<dbReference type="EMBL" id="JACOPL010000001">
    <property type="protein sequence ID" value="MBC5723968.1"/>
    <property type="molecule type" value="Genomic_DNA"/>
</dbReference>
<evidence type="ECO:0000313" key="2">
    <source>
        <dbReference type="EMBL" id="MBC5723968.1"/>
    </source>
</evidence>
<dbReference type="RefSeq" id="WP_161804664.1">
    <property type="nucleotide sequence ID" value="NZ_JACOPL010000001.1"/>
</dbReference>
<accession>A0A923LRM9</accession>
<comment type="caution">
    <text evidence="2">The sequence shown here is derived from an EMBL/GenBank/DDBJ whole genome shotgun (WGS) entry which is preliminary data.</text>
</comment>
<gene>
    <name evidence="2" type="ORF">H8S45_00555</name>
</gene>
<proteinExistence type="predicted"/>
<evidence type="ECO:0000313" key="3">
    <source>
        <dbReference type="Proteomes" id="UP000606499"/>
    </source>
</evidence>
<organism evidence="2 3">
    <name type="scientific">Agathobaculum faecis</name>
    <dbReference type="NCBI Taxonomy" id="2763013"/>
    <lineage>
        <taxon>Bacteria</taxon>
        <taxon>Bacillati</taxon>
        <taxon>Bacillota</taxon>
        <taxon>Clostridia</taxon>
        <taxon>Eubacteriales</taxon>
        <taxon>Butyricicoccaceae</taxon>
        <taxon>Agathobaculum</taxon>
    </lineage>
</organism>
<dbReference type="Pfam" id="PF16079">
    <property type="entry name" value="Phage_holin_5_2"/>
    <property type="match status" value="1"/>
</dbReference>
<dbReference type="InterPro" id="IPR032111">
    <property type="entry name" value="Clostridium_phage_holin"/>
</dbReference>